<keyword evidence="2" id="KW-1185">Reference proteome</keyword>
<gene>
    <name evidence="1" type="primary">80</name>
    <name evidence="1" type="ORF">AMIGO_80</name>
</gene>
<dbReference type="KEGG" id="vg:40079119"/>
<reference evidence="1 2" key="1">
    <citation type="submission" date="2015-11" db="EMBL/GenBank/DDBJ databases">
        <authorList>
            <person name="Bagnasco F.G."/>
            <person name="Brynell Z.S."/>
            <person name="Burke S.O."/>
            <person name="Chimalakonda N.S."/>
            <person name="Connor J.A."/>
            <person name="Curtis K.N."/>
            <person name="Deaton B.M."/>
            <person name="Fahnestock A.K."/>
            <person name="Fratus C.R."/>
            <person name="Karstens A.W."/>
            <person name="Konde S.A."/>
            <person name="Lantz C.N."/>
            <person name="Lee S.M."/>
            <person name="Miller S.N."/>
            <person name="Minick J.E."/>
            <person name="Pruett K.M."/>
            <person name="Rose V.A."/>
            <person name="Schick A.M."/>
            <person name="Sells C.A."/>
            <person name="Sieker J.W."/>
            <person name="Thomas D.S."/>
            <person name="Warrad Y.M."/>
            <person name="Wyper J.F."/>
            <person name="Adair T.L."/>
            <person name="Gibbon B.C."/>
            <person name="Wu H."/>
            <person name="Jones W.S."/>
            <person name="Serrano M.G."/>
            <person name="Buck G."/>
            <person name="Lee V."/>
            <person name="Wang Y."/>
            <person name="Carvalho R."/>
            <person name="Voegtly L."/>
            <person name="Shi R."/>
            <person name="Duckworth R."/>
            <person name="Johnson A."/>
            <person name="Loviza R."/>
            <person name="Walstead R."/>
            <person name="Shah Z."/>
            <person name="Kiflezghi M."/>
            <person name="Wade K."/>
            <person name="Bradley K.W."/>
            <person name="Asai D.J."/>
            <person name="Bowman C.A."/>
            <person name="Russell D.A."/>
            <person name="Pope W.H."/>
            <person name="Jacobs-Sera D."/>
            <person name="Hendrix R.W."/>
            <person name="Hatfull G.F."/>
        </authorList>
    </citation>
    <scope>NUCLEOTIDE SEQUENCE [LARGE SCALE GENOMIC DNA]</scope>
</reference>
<dbReference type="EMBL" id="KU160638">
    <property type="protein sequence ID" value="ALY08425.1"/>
    <property type="molecule type" value="Genomic_DNA"/>
</dbReference>
<dbReference type="Proteomes" id="UP000225890">
    <property type="component" value="Segment"/>
</dbReference>
<evidence type="ECO:0000313" key="2">
    <source>
        <dbReference type="Proteomes" id="UP000225890"/>
    </source>
</evidence>
<organism evidence="1 2">
    <name type="scientific">Arthrobacter phage Amigo</name>
    <dbReference type="NCBI Taxonomy" id="1772291"/>
    <lineage>
        <taxon>Viruses</taxon>
        <taxon>Duplodnaviria</taxon>
        <taxon>Heunggongvirae</taxon>
        <taxon>Uroviricota</taxon>
        <taxon>Caudoviricetes</taxon>
        <taxon>Amigovirus</taxon>
        <taxon>Amigovirus amigo</taxon>
    </lineage>
</organism>
<accession>A0A0U3THN1</accession>
<proteinExistence type="predicted"/>
<dbReference type="RefSeq" id="YP_009603261.1">
    <property type="nucleotide sequence ID" value="NC_041949.1"/>
</dbReference>
<dbReference type="GeneID" id="40079119"/>
<protein>
    <submittedName>
        <fullName evidence="1">Uncharacterized protein</fullName>
    </submittedName>
</protein>
<name>A0A0U3THN1_9CAUD</name>
<evidence type="ECO:0000313" key="1">
    <source>
        <dbReference type="EMBL" id="ALY08425.1"/>
    </source>
</evidence>
<sequence>MAFSYQQLRTQEACLQAQMNIEISIAERDVRRKYAPIWDKLMKDLREAAERENIHVARSTN</sequence>